<dbReference type="AlphaFoldDB" id="A0A5B2WNT5"/>
<reference evidence="1 2" key="1">
    <citation type="submission" date="2019-09" db="EMBL/GenBank/DDBJ databases">
        <title>Goodfellowia gen. nov., a new genus of the Pseudonocardineae related to Actinoalloteichus, containing Goodfellowia coeruleoviolacea gen. nov., comb. nov. gen. nov., comb. nov.</title>
        <authorList>
            <person name="Labeda D."/>
        </authorList>
    </citation>
    <scope>NUCLEOTIDE SEQUENCE [LARGE SCALE GENOMIC DNA]</scope>
    <source>
        <strain evidence="1 2">AN110305</strain>
    </source>
</reference>
<sequence>MTTNNITPRSHTTHVAIDPPVEHHWTVRSGRRRATGTEHNHRAALIAALAAARALILRYDLVGVTVIVDDDAIVISPGRTPAGINLTGLDRALIEIVQAATGHLVAAELAEHGPAPYPR</sequence>
<keyword evidence="2" id="KW-1185">Reference proteome</keyword>
<dbReference type="Proteomes" id="UP000323454">
    <property type="component" value="Unassembled WGS sequence"/>
</dbReference>
<name>A0A5B2WNT5_9PSEU</name>
<evidence type="ECO:0000313" key="2">
    <source>
        <dbReference type="Proteomes" id="UP000323454"/>
    </source>
</evidence>
<reference evidence="1 2" key="2">
    <citation type="submission" date="2019-09" db="EMBL/GenBank/DDBJ databases">
        <authorList>
            <person name="Jin C."/>
        </authorList>
    </citation>
    <scope>NUCLEOTIDE SEQUENCE [LARGE SCALE GENOMIC DNA]</scope>
    <source>
        <strain evidence="1 2">AN110305</strain>
    </source>
</reference>
<gene>
    <name evidence="1" type="ORF">F0L68_35450</name>
</gene>
<comment type="caution">
    <text evidence="1">The sequence shown here is derived from an EMBL/GenBank/DDBJ whole genome shotgun (WGS) entry which is preliminary data.</text>
</comment>
<dbReference type="EMBL" id="VUOB01000075">
    <property type="protein sequence ID" value="KAA2252352.1"/>
    <property type="molecule type" value="Genomic_DNA"/>
</dbReference>
<protein>
    <submittedName>
        <fullName evidence="1">Uncharacterized protein</fullName>
    </submittedName>
</protein>
<organism evidence="1 2">
    <name type="scientific">Solihabitans fulvus</name>
    <dbReference type="NCBI Taxonomy" id="1892852"/>
    <lineage>
        <taxon>Bacteria</taxon>
        <taxon>Bacillati</taxon>
        <taxon>Actinomycetota</taxon>
        <taxon>Actinomycetes</taxon>
        <taxon>Pseudonocardiales</taxon>
        <taxon>Pseudonocardiaceae</taxon>
        <taxon>Solihabitans</taxon>
    </lineage>
</organism>
<evidence type="ECO:0000313" key="1">
    <source>
        <dbReference type="EMBL" id="KAA2252352.1"/>
    </source>
</evidence>
<proteinExistence type="predicted"/>
<accession>A0A5B2WNT5</accession>
<dbReference type="RefSeq" id="WP_149854276.1">
    <property type="nucleotide sequence ID" value="NZ_VUOB01000075.1"/>
</dbReference>